<evidence type="ECO:0000313" key="1">
    <source>
        <dbReference type="EMBL" id="TVP39919.1"/>
    </source>
</evidence>
<dbReference type="EMBL" id="VOAH01000011">
    <property type="protein sequence ID" value="TVP39919.1"/>
    <property type="molecule type" value="Genomic_DNA"/>
</dbReference>
<keyword evidence="2" id="KW-1185">Reference proteome</keyword>
<accession>A0A557STJ3</accession>
<evidence type="ECO:0008006" key="3">
    <source>
        <dbReference type="Google" id="ProtNLM"/>
    </source>
</evidence>
<dbReference type="Gene3D" id="2.60.120.630">
    <property type="entry name" value="mth639 domain like"/>
    <property type="match status" value="1"/>
</dbReference>
<dbReference type="RefSeq" id="WP_144732856.1">
    <property type="nucleotide sequence ID" value="NZ_ML675587.1"/>
</dbReference>
<protein>
    <recommendedName>
        <fullName evidence="3">DUF371 domain-containing protein</fullName>
    </recommendedName>
</protein>
<dbReference type="PANTHER" id="PTHR40696:SF1">
    <property type="entry name" value="DUF371 DOMAIN-CONTAINING PROTEIN"/>
    <property type="match status" value="1"/>
</dbReference>
<organism evidence="1 2">
    <name type="scientific">Candidatus Nitrosocosmicus arcticus</name>
    <dbReference type="NCBI Taxonomy" id="2035267"/>
    <lineage>
        <taxon>Archaea</taxon>
        <taxon>Nitrososphaerota</taxon>
        <taxon>Nitrososphaeria</taxon>
        <taxon>Nitrososphaerales</taxon>
        <taxon>Nitrososphaeraceae</taxon>
        <taxon>Candidatus Nitrosocosmicus</taxon>
    </lineage>
</organism>
<evidence type="ECO:0000313" key="2">
    <source>
        <dbReference type="Proteomes" id="UP000315289"/>
    </source>
</evidence>
<proteinExistence type="predicted"/>
<comment type="caution">
    <text evidence="1">The sequence shown here is derived from an EMBL/GenBank/DDBJ whole genome shotgun (WGS) entry which is preliminary data.</text>
</comment>
<dbReference type="InterPro" id="IPR007171">
    <property type="entry name" value="DUF371"/>
</dbReference>
<dbReference type="InterPro" id="IPR023131">
    <property type="entry name" value="Mth639-like_dom_sf"/>
</dbReference>
<dbReference type="AlphaFoldDB" id="A0A557STJ3"/>
<reference evidence="1 2" key="1">
    <citation type="journal article" date="2019" name="Front. Microbiol.">
        <title>Ammonia Oxidation by the Arctic Terrestrial Thaumarchaeote Candidatus Nitrosocosmicus arcticus Is Stimulated by Increasing Temperatures.</title>
        <authorList>
            <person name="Alves R.J.E."/>
            <person name="Kerou M."/>
            <person name="Zappe A."/>
            <person name="Bittner R."/>
            <person name="Abby S.S."/>
            <person name="Schmidt H.A."/>
            <person name="Pfeifer K."/>
            <person name="Schleper C."/>
        </authorList>
    </citation>
    <scope>NUCLEOTIDE SEQUENCE [LARGE SCALE GENOMIC DNA]</scope>
    <source>
        <strain evidence="1 2">Kfb</strain>
    </source>
</reference>
<dbReference type="Proteomes" id="UP000315289">
    <property type="component" value="Unassembled WGS sequence"/>
</dbReference>
<gene>
    <name evidence="1" type="ORF">NARC_110131</name>
</gene>
<dbReference type="PANTHER" id="PTHR40696">
    <property type="entry name" value="DUF371 FAMILY PROTEIN"/>
    <property type="match status" value="1"/>
</dbReference>
<dbReference type="Pfam" id="PF04027">
    <property type="entry name" value="DUF371"/>
    <property type="match status" value="1"/>
</dbReference>
<sequence>MLTEEIQFYGHKNIRSLHARTIEVTKDSHLTLRGDCIIGVNANKSCYDLTSDMKNKIKTNHSFIEIELIVEPFNIKIHGFGNDNLLLTHNHDIVLRKSEFICNRTLCLNCNISALHIPRKIVQLLRDPYKQGLLLIRVE</sequence>
<dbReference type="OrthoDB" id="9265at2157"/>
<name>A0A557STJ3_9ARCH</name>